<dbReference type="EC" id="2.4.1.-" evidence="4"/>
<keyword evidence="3 4" id="KW-0328">Glycosyltransferase</keyword>
<comment type="similarity">
    <text evidence="2 4">Belongs to the glycosyltransferase 8 family.</text>
</comment>
<dbReference type="GO" id="GO:0047262">
    <property type="term" value="F:polygalacturonate 4-alpha-galacturonosyltransferase activity"/>
    <property type="evidence" value="ECO:0007669"/>
    <property type="project" value="InterPro"/>
</dbReference>
<dbReference type="OMA" id="CIGWRFF"/>
<dbReference type="OrthoDB" id="411524at2759"/>
<dbReference type="GO" id="GO:0071555">
    <property type="term" value="P:cell wall organization"/>
    <property type="evidence" value="ECO:0007669"/>
    <property type="project" value="UniProtKB-KW"/>
</dbReference>
<keyword evidence="4" id="KW-0812">Transmembrane</keyword>
<keyword evidence="4" id="KW-0961">Cell wall biogenesis/degradation</keyword>
<dbReference type="Pfam" id="PF01501">
    <property type="entry name" value="Glyco_transf_8"/>
    <property type="match status" value="1"/>
</dbReference>
<evidence type="ECO:0000313" key="5">
    <source>
        <dbReference type="EMBL" id="OVA05582.1"/>
    </source>
</evidence>
<evidence type="ECO:0000313" key="6">
    <source>
        <dbReference type="Proteomes" id="UP000195402"/>
    </source>
</evidence>
<dbReference type="GO" id="GO:0045489">
    <property type="term" value="P:pectin biosynthetic process"/>
    <property type="evidence" value="ECO:0007669"/>
    <property type="project" value="UniProtKB-UniPathway"/>
</dbReference>
<dbReference type="PANTHER" id="PTHR32116">
    <property type="entry name" value="GALACTURONOSYLTRANSFERASE 4-RELATED"/>
    <property type="match status" value="1"/>
</dbReference>
<keyword evidence="4" id="KW-0472">Membrane</keyword>
<evidence type="ECO:0000256" key="2">
    <source>
        <dbReference type="ARBA" id="ARBA00006351"/>
    </source>
</evidence>
<evidence type="ECO:0000256" key="3">
    <source>
        <dbReference type="ARBA" id="ARBA00022676"/>
    </source>
</evidence>
<feature type="transmembrane region" description="Helical" evidence="4">
    <location>
        <begin position="50"/>
        <end position="74"/>
    </location>
</feature>
<keyword evidence="4" id="KW-1133">Transmembrane helix</keyword>
<gene>
    <name evidence="5" type="ORF">BVC80_6991g1</name>
</gene>
<comment type="pathway">
    <text evidence="1 4">Glycan metabolism; pectin biosynthesis.</text>
</comment>
<dbReference type="InterPro" id="IPR029993">
    <property type="entry name" value="GAUT"/>
</dbReference>
<accession>A0A200Q581</accession>
<comment type="subcellular location">
    <subcellularLocation>
        <location evidence="4">Golgi apparatus membrane</location>
        <topology evidence="4">Single-pass type II membrane protein</topology>
    </subcellularLocation>
</comment>
<dbReference type="UniPathway" id="UPA00845"/>
<dbReference type="InParanoid" id="A0A200Q581"/>
<reference evidence="5 6" key="1">
    <citation type="journal article" date="2017" name="Mol. Plant">
        <title>The Genome of Medicinal Plant Macleaya cordata Provides New Insights into Benzylisoquinoline Alkaloids Metabolism.</title>
        <authorList>
            <person name="Liu X."/>
            <person name="Liu Y."/>
            <person name="Huang P."/>
            <person name="Ma Y."/>
            <person name="Qing Z."/>
            <person name="Tang Q."/>
            <person name="Cao H."/>
            <person name="Cheng P."/>
            <person name="Zheng Y."/>
            <person name="Yuan Z."/>
            <person name="Zhou Y."/>
            <person name="Liu J."/>
            <person name="Tang Z."/>
            <person name="Zhuo Y."/>
            <person name="Zhang Y."/>
            <person name="Yu L."/>
            <person name="Huang J."/>
            <person name="Yang P."/>
            <person name="Peng Q."/>
            <person name="Zhang J."/>
            <person name="Jiang W."/>
            <person name="Zhang Z."/>
            <person name="Lin K."/>
            <person name="Ro D.K."/>
            <person name="Chen X."/>
            <person name="Xiong X."/>
            <person name="Shang Y."/>
            <person name="Huang S."/>
            <person name="Zeng J."/>
        </authorList>
    </citation>
    <scope>NUCLEOTIDE SEQUENCE [LARGE SCALE GENOMIC DNA]</scope>
    <source>
        <strain evidence="6">cv. BLH2017</strain>
        <tissue evidence="5">Root</tissue>
    </source>
</reference>
<dbReference type="FunCoup" id="A0A200Q581">
    <property type="interactions" value="74"/>
</dbReference>
<dbReference type="EMBL" id="MVGT01003097">
    <property type="protein sequence ID" value="OVA05582.1"/>
    <property type="molecule type" value="Genomic_DNA"/>
</dbReference>
<evidence type="ECO:0000256" key="4">
    <source>
        <dbReference type="RuleBase" id="RU362027"/>
    </source>
</evidence>
<keyword evidence="6" id="KW-1185">Reference proteome</keyword>
<dbReference type="InterPro" id="IPR002495">
    <property type="entry name" value="Glyco_trans_8"/>
</dbReference>
<dbReference type="PANTHER" id="PTHR32116:SF30">
    <property type="entry name" value="GALACTURONOSYLTRANSFERASE 15-RELATED"/>
    <property type="match status" value="1"/>
</dbReference>
<proteinExistence type="inferred from homology"/>
<name>A0A200Q581_MACCD</name>
<protein>
    <recommendedName>
        <fullName evidence="4">Hexosyltransferase</fullName>
        <ecNumber evidence="4">2.4.1.-</ecNumber>
    </recommendedName>
</protein>
<sequence>MKFYIFTKGRKRVTISSSSSSSEGRGRYCFWEVMKVKASSRRRLINYRSVLPTLLLILAIILPFLFIRAAYLALESASYCSSLDCIGRRLGTRFFDGSDISLRLTSEIARALIEAKEENLLDERGGIDGSHGSFNDLVADMTSNRQDIKSFASKTKATLLKMERSVQAARQQESMYKHLASYGVPKSMHCLSLRLAEEYSSNVLARSPLPPPEFVSRLTNASYHHLALLTDNVLAASIVVSSTVTNSAYPNKLVFHVVTDRKTYAPMHAWFALNPVAPAVVEVKGLHQLDWPPEVNIKIKETLEIHRSIGVHYHNNFNSYKERRGDNDKLDDGDLIRKLEQPLSPSYLSLINFLRIYLPELFPELNKIILLDDDVIVQNDLSPLWELDLNGKVNSAVFSSLAGNGEGEKEYYCSGQRYGDYLNFSNPTVSARFEYDRRAWLYGMNVFDLKAWRRTNITQVYHSWLKLNLNSGFTLWHPGALPPALIAFEGQVHPIDPSWHVVGLGSHQPPPELGWKILEVASVLHFSGPAKPWLEIGFPELRSLWNIHVNYSSEYLRRCKIMA</sequence>
<dbReference type="Proteomes" id="UP000195402">
    <property type="component" value="Unassembled WGS sequence"/>
</dbReference>
<evidence type="ECO:0000256" key="1">
    <source>
        <dbReference type="ARBA" id="ARBA00004877"/>
    </source>
</evidence>
<organism evidence="5 6">
    <name type="scientific">Macleaya cordata</name>
    <name type="common">Five-seeded plume-poppy</name>
    <name type="synonym">Bocconia cordata</name>
    <dbReference type="NCBI Taxonomy" id="56857"/>
    <lineage>
        <taxon>Eukaryota</taxon>
        <taxon>Viridiplantae</taxon>
        <taxon>Streptophyta</taxon>
        <taxon>Embryophyta</taxon>
        <taxon>Tracheophyta</taxon>
        <taxon>Spermatophyta</taxon>
        <taxon>Magnoliopsida</taxon>
        <taxon>Ranunculales</taxon>
        <taxon>Papaveraceae</taxon>
        <taxon>Papaveroideae</taxon>
        <taxon>Macleaya</taxon>
    </lineage>
</organism>
<keyword evidence="5" id="KW-0808">Transferase</keyword>
<dbReference type="AlphaFoldDB" id="A0A200Q581"/>
<dbReference type="CDD" id="cd06429">
    <property type="entry name" value="GT8_like_1"/>
    <property type="match status" value="1"/>
</dbReference>
<dbReference type="SUPFAM" id="SSF53448">
    <property type="entry name" value="Nucleotide-diphospho-sugar transferases"/>
    <property type="match status" value="1"/>
</dbReference>
<dbReference type="Gene3D" id="3.90.550.10">
    <property type="entry name" value="Spore Coat Polysaccharide Biosynthesis Protein SpsA, Chain A"/>
    <property type="match status" value="1"/>
</dbReference>
<comment type="caution">
    <text evidence="5">The sequence shown here is derived from an EMBL/GenBank/DDBJ whole genome shotgun (WGS) entry which is preliminary data.</text>
</comment>
<keyword evidence="4" id="KW-0333">Golgi apparatus</keyword>
<dbReference type="GO" id="GO:0000139">
    <property type="term" value="C:Golgi membrane"/>
    <property type="evidence" value="ECO:0007669"/>
    <property type="project" value="UniProtKB-SubCell"/>
</dbReference>
<dbReference type="InterPro" id="IPR029044">
    <property type="entry name" value="Nucleotide-diphossugar_trans"/>
</dbReference>